<comment type="caution">
    <text evidence="4">The sequence shown here is derived from an EMBL/GenBank/DDBJ whole genome shotgun (WGS) entry which is preliminary data.</text>
</comment>
<dbReference type="EMBL" id="LGRX02000082">
    <property type="protein sequence ID" value="KAK3289615.1"/>
    <property type="molecule type" value="Genomic_DNA"/>
</dbReference>
<keyword evidence="5" id="KW-1185">Reference proteome</keyword>
<sequence length="304" mass="32542">MGKWRASILEINSVTADVKEVLLKVVDADFAFLAGQCVYFFAPGVEKSAALSIASTPLLLKQTRSFHVVVKNSRFPPIAWIHNEAKPGDDVEVTVGGTLTMTPDEQAGPLLFIAGGIGITPLYSLLRDTVEQQSASVCATLLYMACGPQAHVLWQRLLDLEELAKHQGSCLRCVFFDTSKDAAGKLPHSDAPIAAPGCWGAFSFLRSGKKNAVLPADTLVAGKEDAQSVVVAGAKSHVKPSYKVEKGRVGPNQLKQALADLGHLGASQSPTAFLCGPPQMSDALEGQLLQLGLPKNSVRLERWW</sequence>
<dbReference type="AlphaFoldDB" id="A0AAE0H417"/>
<dbReference type="Proteomes" id="UP001190700">
    <property type="component" value="Unassembled WGS sequence"/>
</dbReference>
<evidence type="ECO:0000313" key="4">
    <source>
        <dbReference type="EMBL" id="KAK3289615.1"/>
    </source>
</evidence>
<dbReference type="PRINTS" id="PR00410">
    <property type="entry name" value="PHEHYDRXLASE"/>
</dbReference>
<proteinExistence type="predicted"/>
<reference evidence="4 5" key="1">
    <citation type="journal article" date="2015" name="Genome Biol. Evol.">
        <title>Comparative Genomics of a Bacterivorous Green Alga Reveals Evolutionary Causalities and Consequences of Phago-Mixotrophic Mode of Nutrition.</title>
        <authorList>
            <person name="Burns J.A."/>
            <person name="Paasch A."/>
            <person name="Narechania A."/>
            <person name="Kim E."/>
        </authorList>
    </citation>
    <scope>NUCLEOTIDE SEQUENCE [LARGE SCALE GENOMIC DNA]</scope>
    <source>
        <strain evidence="4 5">PLY_AMNH</strain>
    </source>
</reference>
<evidence type="ECO:0000313" key="5">
    <source>
        <dbReference type="Proteomes" id="UP001190700"/>
    </source>
</evidence>
<dbReference type="Gene3D" id="3.40.50.80">
    <property type="entry name" value="Nucleotide-binding domain of ferredoxin-NADP reductase (FNR) module"/>
    <property type="match status" value="1"/>
</dbReference>
<dbReference type="Pfam" id="PF08030">
    <property type="entry name" value="NAD_binding_6"/>
    <property type="match status" value="1"/>
</dbReference>
<dbReference type="SUPFAM" id="SSF52343">
    <property type="entry name" value="Ferredoxin reductase-like, C-terminal NADP-linked domain"/>
    <property type="match status" value="1"/>
</dbReference>
<dbReference type="Gene3D" id="2.40.30.10">
    <property type="entry name" value="Translation factors"/>
    <property type="match status" value="1"/>
</dbReference>
<keyword evidence="1" id="KW-0560">Oxidoreductase</keyword>
<evidence type="ECO:0000256" key="1">
    <source>
        <dbReference type="ARBA" id="ARBA00023002"/>
    </source>
</evidence>
<dbReference type="InterPro" id="IPR017927">
    <property type="entry name" value="FAD-bd_FR_type"/>
</dbReference>
<keyword evidence="2" id="KW-0520">NAD</keyword>
<dbReference type="SUPFAM" id="SSF63380">
    <property type="entry name" value="Riboflavin synthase domain-like"/>
    <property type="match status" value="1"/>
</dbReference>
<dbReference type="InterPro" id="IPR039261">
    <property type="entry name" value="FNR_nucleotide-bd"/>
</dbReference>
<feature type="domain" description="FAD-binding FR-type" evidence="3">
    <location>
        <begin position="1"/>
        <end position="104"/>
    </location>
</feature>
<dbReference type="InterPro" id="IPR052128">
    <property type="entry name" value="Oxidoreductase_NAD-binding"/>
</dbReference>
<dbReference type="CDD" id="cd00322">
    <property type="entry name" value="FNR_like"/>
    <property type="match status" value="1"/>
</dbReference>
<evidence type="ECO:0000256" key="2">
    <source>
        <dbReference type="ARBA" id="ARBA00023027"/>
    </source>
</evidence>
<protein>
    <recommendedName>
        <fullName evidence="3">FAD-binding FR-type domain-containing protein</fullName>
    </recommendedName>
</protein>
<dbReference type="PANTHER" id="PTHR46505">
    <property type="entry name" value="OXIDOREDUCTASE NAD-BINDING DOMAIN-CONTAINING PROTEIN 1"/>
    <property type="match status" value="1"/>
</dbReference>
<dbReference type="GO" id="GO:0005739">
    <property type="term" value="C:mitochondrion"/>
    <property type="evidence" value="ECO:0007669"/>
    <property type="project" value="TreeGrafter"/>
</dbReference>
<dbReference type="InterPro" id="IPR017938">
    <property type="entry name" value="Riboflavin_synthase-like_b-brl"/>
</dbReference>
<evidence type="ECO:0000259" key="3">
    <source>
        <dbReference type="PROSITE" id="PS51384"/>
    </source>
</evidence>
<gene>
    <name evidence="4" type="ORF">CYMTET_2964</name>
</gene>
<dbReference type="PANTHER" id="PTHR46505:SF1">
    <property type="entry name" value="OXIDOREDUCTASE NAD-BINDING DOMAIN-CONTAINING PROTEIN 1"/>
    <property type="match status" value="1"/>
</dbReference>
<name>A0AAE0H417_9CHLO</name>
<dbReference type="PROSITE" id="PS51384">
    <property type="entry name" value="FAD_FR"/>
    <property type="match status" value="1"/>
</dbReference>
<dbReference type="InterPro" id="IPR013121">
    <property type="entry name" value="Fe_red_NAD-bd_6"/>
</dbReference>
<accession>A0AAE0H417</accession>
<dbReference type="GO" id="GO:0016491">
    <property type="term" value="F:oxidoreductase activity"/>
    <property type="evidence" value="ECO:0007669"/>
    <property type="project" value="UniProtKB-KW"/>
</dbReference>
<organism evidence="4 5">
    <name type="scientific">Cymbomonas tetramitiformis</name>
    <dbReference type="NCBI Taxonomy" id="36881"/>
    <lineage>
        <taxon>Eukaryota</taxon>
        <taxon>Viridiplantae</taxon>
        <taxon>Chlorophyta</taxon>
        <taxon>Pyramimonadophyceae</taxon>
        <taxon>Pyramimonadales</taxon>
        <taxon>Pyramimonadaceae</taxon>
        <taxon>Cymbomonas</taxon>
    </lineage>
</organism>